<name>A0ABQ5G5V8_9ASTR</name>
<sequence>MSRKRVLTLDKDSESIDSTKYRGMIGSLLYLTASRSNIMFSVYFCARFQEDPKISHLEAVKRIFRYIKGTQHLVRFGVKEPLSPNLNEDEYSICCENTTYMMNTINEARMESREMLLSIHYSLNMLLDIISKMNRKLEDEKIKMNDKGKEKVNGI</sequence>
<evidence type="ECO:0008006" key="3">
    <source>
        <dbReference type="Google" id="ProtNLM"/>
    </source>
</evidence>
<dbReference type="PANTHER" id="PTHR11439:SF486">
    <property type="entry name" value="RLK (RECEPTOR-LIKE KINASE) PROTEIN, PUTATIVE-RELATED"/>
    <property type="match status" value="1"/>
</dbReference>
<comment type="caution">
    <text evidence="1">The sequence shown here is derived from an EMBL/GenBank/DDBJ whole genome shotgun (WGS) entry which is preliminary data.</text>
</comment>
<dbReference type="EMBL" id="BQNB010018133">
    <property type="protein sequence ID" value="GJT71026.1"/>
    <property type="molecule type" value="Genomic_DNA"/>
</dbReference>
<dbReference type="Proteomes" id="UP001151760">
    <property type="component" value="Unassembled WGS sequence"/>
</dbReference>
<organism evidence="1 2">
    <name type="scientific">Tanacetum coccineum</name>
    <dbReference type="NCBI Taxonomy" id="301880"/>
    <lineage>
        <taxon>Eukaryota</taxon>
        <taxon>Viridiplantae</taxon>
        <taxon>Streptophyta</taxon>
        <taxon>Embryophyta</taxon>
        <taxon>Tracheophyta</taxon>
        <taxon>Spermatophyta</taxon>
        <taxon>Magnoliopsida</taxon>
        <taxon>eudicotyledons</taxon>
        <taxon>Gunneridae</taxon>
        <taxon>Pentapetalae</taxon>
        <taxon>asterids</taxon>
        <taxon>campanulids</taxon>
        <taxon>Asterales</taxon>
        <taxon>Asteraceae</taxon>
        <taxon>Asteroideae</taxon>
        <taxon>Anthemideae</taxon>
        <taxon>Anthemidinae</taxon>
        <taxon>Tanacetum</taxon>
    </lineage>
</organism>
<accession>A0ABQ5G5V8</accession>
<reference evidence="1" key="2">
    <citation type="submission" date="2022-01" db="EMBL/GenBank/DDBJ databases">
        <authorList>
            <person name="Yamashiro T."/>
            <person name="Shiraishi A."/>
            <person name="Satake H."/>
            <person name="Nakayama K."/>
        </authorList>
    </citation>
    <scope>NUCLEOTIDE SEQUENCE</scope>
</reference>
<evidence type="ECO:0000313" key="1">
    <source>
        <dbReference type="EMBL" id="GJT71026.1"/>
    </source>
</evidence>
<keyword evidence="2" id="KW-1185">Reference proteome</keyword>
<protein>
    <recommendedName>
        <fullName evidence="3">Reverse transcriptase Ty1/copia-type domain-containing protein</fullName>
    </recommendedName>
</protein>
<dbReference type="PANTHER" id="PTHR11439">
    <property type="entry name" value="GAG-POL-RELATED RETROTRANSPOSON"/>
    <property type="match status" value="1"/>
</dbReference>
<proteinExistence type="predicted"/>
<reference evidence="1" key="1">
    <citation type="journal article" date="2022" name="Int. J. Mol. Sci.">
        <title>Draft Genome of Tanacetum Coccineum: Genomic Comparison of Closely Related Tanacetum-Family Plants.</title>
        <authorList>
            <person name="Yamashiro T."/>
            <person name="Shiraishi A."/>
            <person name="Nakayama K."/>
            <person name="Satake H."/>
        </authorList>
    </citation>
    <scope>NUCLEOTIDE SEQUENCE</scope>
</reference>
<evidence type="ECO:0000313" key="2">
    <source>
        <dbReference type="Proteomes" id="UP001151760"/>
    </source>
</evidence>
<gene>
    <name evidence="1" type="ORF">Tco_1030312</name>
</gene>